<keyword evidence="2" id="KW-1185">Reference proteome</keyword>
<dbReference type="Proteomes" id="UP000828048">
    <property type="component" value="Chromosome 3"/>
</dbReference>
<gene>
    <name evidence="1" type="ORF">Vadar_000662</name>
</gene>
<organism evidence="1 2">
    <name type="scientific">Vaccinium darrowii</name>
    <dbReference type="NCBI Taxonomy" id="229202"/>
    <lineage>
        <taxon>Eukaryota</taxon>
        <taxon>Viridiplantae</taxon>
        <taxon>Streptophyta</taxon>
        <taxon>Embryophyta</taxon>
        <taxon>Tracheophyta</taxon>
        <taxon>Spermatophyta</taxon>
        <taxon>Magnoliopsida</taxon>
        <taxon>eudicotyledons</taxon>
        <taxon>Gunneridae</taxon>
        <taxon>Pentapetalae</taxon>
        <taxon>asterids</taxon>
        <taxon>Ericales</taxon>
        <taxon>Ericaceae</taxon>
        <taxon>Vaccinioideae</taxon>
        <taxon>Vaccinieae</taxon>
        <taxon>Vaccinium</taxon>
    </lineage>
</organism>
<proteinExistence type="predicted"/>
<evidence type="ECO:0000313" key="1">
    <source>
        <dbReference type="EMBL" id="KAH7856372.1"/>
    </source>
</evidence>
<protein>
    <submittedName>
        <fullName evidence="1">Uncharacterized protein</fullName>
    </submittedName>
</protein>
<accession>A0ACB7YT38</accession>
<sequence>MGGNPKKQLLGTLAMNFKLLKVLDLQDALLDQLHEEIGNLLHLRYLSVKRTKVKIVPTSIGNLHNLQTLNVQRSFVTVLQIGILSRLHKLRHLLASSHITGRGVKIQGGIGHLEELQTLRGMEVNDHEEWVGLLTIKELENLKQLRKLVILNMKREYGNALCTAIKKMKNLQSLRVWAINGNEILNLHSLSSPPEFLQHLYLGGRLEMLPNWISKLDNLVALSLRSSGLTGTRAIKALQALPNLLELYFYGGYDGEQLCFAFGGFQKLKVLYLRFLKGLNSIIIEEGGLPVLHLLRIGPSAQLKEVPSVIRNLRELKSLFFVDMPIEFLDRMKPYRGQDYWIVEHIPNVQFAFKDKGGLFKSYAPQEFHDAK</sequence>
<dbReference type="EMBL" id="CM037153">
    <property type="protein sequence ID" value="KAH7856372.1"/>
    <property type="molecule type" value="Genomic_DNA"/>
</dbReference>
<name>A0ACB7YT38_9ERIC</name>
<comment type="caution">
    <text evidence="1">The sequence shown here is derived from an EMBL/GenBank/DDBJ whole genome shotgun (WGS) entry which is preliminary data.</text>
</comment>
<reference evidence="1 2" key="1">
    <citation type="journal article" date="2021" name="Hortic Res">
        <title>High-quality reference genome and annotation aids understanding of berry development for evergreen blueberry (Vaccinium darrowii).</title>
        <authorList>
            <person name="Yu J."/>
            <person name="Hulse-Kemp A.M."/>
            <person name="Babiker E."/>
            <person name="Staton M."/>
        </authorList>
    </citation>
    <scope>NUCLEOTIDE SEQUENCE [LARGE SCALE GENOMIC DNA]</scope>
    <source>
        <strain evidence="2">cv. NJ 8807/NJ 8810</strain>
        <tissue evidence="1">Young leaf</tissue>
    </source>
</reference>
<evidence type="ECO:0000313" key="2">
    <source>
        <dbReference type="Proteomes" id="UP000828048"/>
    </source>
</evidence>